<evidence type="ECO:0000259" key="2">
    <source>
        <dbReference type="SMART" id="SM01111"/>
    </source>
</evidence>
<evidence type="ECO:0000256" key="1">
    <source>
        <dbReference type="SAM" id="SignalP"/>
    </source>
</evidence>
<dbReference type="GeneID" id="17311406"/>
<reference evidence="5" key="2">
    <citation type="submission" date="2012-11" db="EMBL/GenBank/DDBJ databases">
        <authorList>
            <person name="Kuo A."/>
            <person name="Curtis B.A."/>
            <person name="Tanifuji G."/>
            <person name="Burki F."/>
            <person name="Gruber A."/>
            <person name="Irimia M."/>
            <person name="Maruyama S."/>
            <person name="Arias M.C."/>
            <person name="Ball S.G."/>
            <person name="Gile G.H."/>
            <person name="Hirakawa Y."/>
            <person name="Hopkins J.F."/>
            <person name="Rensing S.A."/>
            <person name="Schmutz J."/>
            <person name="Symeonidi A."/>
            <person name="Elias M."/>
            <person name="Eveleigh R.J."/>
            <person name="Herman E.K."/>
            <person name="Klute M.J."/>
            <person name="Nakayama T."/>
            <person name="Obornik M."/>
            <person name="Reyes-Prieto A."/>
            <person name="Armbrust E.V."/>
            <person name="Aves S.J."/>
            <person name="Beiko R.G."/>
            <person name="Coutinho P."/>
            <person name="Dacks J.B."/>
            <person name="Durnford D.G."/>
            <person name="Fast N.M."/>
            <person name="Green B.R."/>
            <person name="Grisdale C."/>
            <person name="Hempe F."/>
            <person name="Henrissat B."/>
            <person name="Hoppner M.P."/>
            <person name="Ishida K.-I."/>
            <person name="Kim E."/>
            <person name="Koreny L."/>
            <person name="Kroth P.G."/>
            <person name="Liu Y."/>
            <person name="Malik S.-B."/>
            <person name="Maier U.G."/>
            <person name="McRose D."/>
            <person name="Mock T."/>
            <person name="Neilson J.A."/>
            <person name="Onodera N.T."/>
            <person name="Poole A.M."/>
            <person name="Pritham E.J."/>
            <person name="Richards T.A."/>
            <person name="Rocap G."/>
            <person name="Roy S.W."/>
            <person name="Sarai C."/>
            <person name="Schaack S."/>
            <person name="Shirato S."/>
            <person name="Slamovits C.H."/>
            <person name="Spencer D.F."/>
            <person name="Suzuki S."/>
            <person name="Worden A.Z."/>
            <person name="Zauner S."/>
            <person name="Barry K."/>
            <person name="Bell C."/>
            <person name="Bharti A.K."/>
            <person name="Crow J.A."/>
            <person name="Grimwood J."/>
            <person name="Kramer R."/>
            <person name="Lindquist E."/>
            <person name="Lucas S."/>
            <person name="Salamov A."/>
            <person name="McFadden G.I."/>
            <person name="Lane C.E."/>
            <person name="Keeling P.J."/>
            <person name="Gray M.W."/>
            <person name="Grigoriev I.V."/>
            <person name="Archibald J.M."/>
        </authorList>
    </citation>
    <scope>NUCLEOTIDE SEQUENCE</scope>
    <source>
        <strain evidence="5">CCMP2712</strain>
    </source>
</reference>
<evidence type="ECO:0000313" key="5">
    <source>
        <dbReference type="Proteomes" id="UP000011087"/>
    </source>
</evidence>
<sequence>MRAAAVAVLVIAAMQIRPAGLEQRAFGSFLDSCSGCSIEESNGTLQCTKCTKPCGAKVFAAIKLLDCPSMTFGNDSGSLTCENLPVGPYLKSCKKCSKSEEELRCFCSNSNGQAIETTISLKACESFGNNDGALACHVEPAKAEL</sequence>
<name>L1K2T0_GUITC</name>
<keyword evidence="5" id="KW-1185">Reference proteome</keyword>
<dbReference type="EMBL" id="JH992966">
    <property type="protein sequence ID" value="EKX54904.1"/>
    <property type="molecule type" value="Genomic_DNA"/>
</dbReference>
<dbReference type="EnsemblProtists" id="EKX54904">
    <property type="protein sequence ID" value="EKX54904"/>
    <property type="gene ID" value="GUITHDRAFT_99554"/>
</dbReference>
<dbReference type="Pfam" id="PF08881">
    <property type="entry name" value="CVNH"/>
    <property type="match status" value="1"/>
</dbReference>
<accession>L1K2T0</accession>
<dbReference type="AlphaFoldDB" id="L1K2T0"/>
<dbReference type="KEGG" id="gtt:GUITHDRAFT_99554"/>
<dbReference type="HOGENOM" id="CLU_1790591_0_0_1"/>
<feature type="chain" id="PRO_5008772093" description="Cyanovirin-N domain-containing protein" evidence="1">
    <location>
        <begin position="22"/>
        <end position="145"/>
    </location>
</feature>
<evidence type="ECO:0000313" key="4">
    <source>
        <dbReference type="EnsemblProtists" id="EKX54904"/>
    </source>
</evidence>
<dbReference type="InterPro" id="IPR011058">
    <property type="entry name" value="Cyanovirin-N"/>
</dbReference>
<feature type="signal peptide" evidence="1">
    <location>
        <begin position="1"/>
        <end position="21"/>
    </location>
</feature>
<evidence type="ECO:0000313" key="3">
    <source>
        <dbReference type="EMBL" id="EKX54904.1"/>
    </source>
</evidence>
<feature type="domain" description="Cyanovirin-N" evidence="2">
    <location>
        <begin position="28"/>
        <end position="136"/>
    </location>
</feature>
<reference evidence="4" key="3">
    <citation type="submission" date="2016-03" db="UniProtKB">
        <authorList>
            <consortium name="EnsemblProtists"/>
        </authorList>
    </citation>
    <scope>IDENTIFICATION</scope>
</reference>
<dbReference type="SUPFAM" id="SSF51322">
    <property type="entry name" value="Cyanovirin-N"/>
    <property type="match status" value="1"/>
</dbReference>
<keyword evidence="1" id="KW-0732">Signal</keyword>
<dbReference type="Proteomes" id="UP000011087">
    <property type="component" value="Unassembled WGS sequence"/>
</dbReference>
<dbReference type="InterPro" id="IPR036673">
    <property type="entry name" value="Cyanovirin-N_sf"/>
</dbReference>
<dbReference type="RefSeq" id="XP_005841884.1">
    <property type="nucleotide sequence ID" value="XM_005841827.1"/>
</dbReference>
<proteinExistence type="predicted"/>
<organism evidence="3">
    <name type="scientific">Guillardia theta (strain CCMP2712)</name>
    <name type="common">Cryptophyte</name>
    <dbReference type="NCBI Taxonomy" id="905079"/>
    <lineage>
        <taxon>Eukaryota</taxon>
        <taxon>Cryptophyceae</taxon>
        <taxon>Pyrenomonadales</taxon>
        <taxon>Geminigeraceae</taxon>
        <taxon>Guillardia</taxon>
    </lineage>
</organism>
<dbReference type="SMART" id="SM01111">
    <property type="entry name" value="CVNH"/>
    <property type="match status" value="1"/>
</dbReference>
<reference evidence="3 5" key="1">
    <citation type="journal article" date="2012" name="Nature">
        <title>Algal genomes reveal evolutionary mosaicism and the fate of nucleomorphs.</title>
        <authorList>
            <consortium name="DOE Joint Genome Institute"/>
            <person name="Curtis B.A."/>
            <person name="Tanifuji G."/>
            <person name="Burki F."/>
            <person name="Gruber A."/>
            <person name="Irimia M."/>
            <person name="Maruyama S."/>
            <person name="Arias M.C."/>
            <person name="Ball S.G."/>
            <person name="Gile G.H."/>
            <person name="Hirakawa Y."/>
            <person name="Hopkins J.F."/>
            <person name="Kuo A."/>
            <person name="Rensing S.A."/>
            <person name="Schmutz J."/>
            <person name="Symeonidi A."/>
            <person name="Elias M."/>
            <person name="Eveleigh R.J."/>
            <person name="Herman E.K."/>
            <person name="Klute M.J."/>
            <person name="Nakayama T."/>
            <person name="Obornik M."/>
            <person name="Reyes-Prieto A."/>
            <person name="Armbrust E.V."/>
            <person name="Aves S.J."/>
            <person name="Beiko R.G."/>
            <person name="Coutinho P."/>
            <person name="Dacks J.B."/>
            <person name="Durnford D.G."/>
            <person name="Fast N.M."/>
            <person name="Green B.R."/>
            <person name="Grisdale C.J."/>
            <person name="Hempel F."/>
            <person name="Henrissat B."/>
            <person name="Hoppner M.P."/>
            <person name="Ishida K."/>
            <person name="Kim E."/>
            <person name="Koreny L."/>
            <person name="Kroth P.G."/>
            <person name="Liu Y."/>
            <person name="Malik S.B."/>
            <person name="Maier U.G."/>
            <person name="McRose D."/>
            <person name="Mock T."/>
            <person name="Neilson J.A."/>
            <person name="Onodera N.T."/>
            <person name="Poole A.M."/>
            <person name="Pritham E.J."/>
            <person name="Richards T.A."/>
            <person name="Rocap G."/>
            <person name="Roy S.W."/>
            <person name="Sarai C."/>
            <person name="Schaack S."/>
            <person name="Shirato S."/>
            <person name="Slamovits C.H."/>
            <person name="Spencer D.F."/>
            <person name="Suzuki S."/>
            <person name="Worden A.Z."/>
            <person name="Zauner S."/>
            <person name="Barry K."/>
            <person name="Bell C."/>
            <person name="Bharti A.K."/>
            <person name="Crow J.A."/>
            <person name="Grimwood J."/>
            <person name="Kramer R."/>
            <person name="Lindquist E."/>
            <person name="Lucas S."/>
            <person name="Salamov A."/>
            <person name="McFadden G.I."/>
            <person name="Lane C.E."/>
            <person name="Keeling P.J."/>
            <person name="Gray M.W."/>
            <person name="Grigoriev I.V."/>
            <person name="Archibald J.M."/>
        </authorList>
    </citation>
    <scope>NUCLEOTIDE SEQUENCE</scope>
    <source>
        <strain evidence="3 5">CCMP2712</strain>
    </source>
</reference>
<protein>
    <recommendedName>
        <fullName evidence="2">Cyanovirin-N domain-containing protein</fullName>
    </recommendedName>
</protein>
<gene>
    <name evidence="3" type="ORF">GUITHDRAFT_99554</name>
</gene>
<dbReference type="Gene3D" id="2.30.60.10">
    <property type="entry name" value="Cyanovirin-N"/>
    <property type="match status" value="1"/>
</dbReference>
<dbReference type="PaxDb" id="55529-EKX54904"/>